<dbReference type="EMBL" id="KQ244534">
    <property type="protein sequence ID" value="KNC74306.1"/>
    <property type="molecule type" value="Genomic_DNA"/>
</dbReference>
<dbReference type="Proteomes" id="UP000054560">
    <property type="component" value="Unassembled WGS sequence"/>
</dbReference>
<evidence type="ECO:0000313" key="2">
    <source>
        <dbReference type="Proteomes" id="UP000054560"/>
    </source>
</evidence>
<feature type="non-terminal residue" evidence="1">
    <location>
        <position position="1"/>
    </location>
</feature>
<protein>
    <submittedName>
        <fullName evidence="1">Uncharacterized protein</fullName>
    </submittedName>
</protein>
<feature type="non-terminal residue" evidence="1">
    <location>
        <position position="73"/>
    </location>
</feature>
<dbReference type="GeneID" id="25913647"/>
<dbReference type="RefSeq" id="XP_014148208.1">
    <property type="nucleotide sequence ID" value="XM_014292733.1"/>
</dbReference>
<dbReference type="AlphaFoldDB" id="A0A0L0FCT9"/>
<accession>A0A0L0FCT9</accession>
<organism evidence="1 2">
    <name type="scientific">Sphaeroforma arctica JP610</name>
    <dbReference type="NCBI Taxonomy" id="667725"/>
    <lineage>
        <taxon>Eukaryota</taxon>
        <taxon>Ichthyosporea</taxon>
        <taxon>Ichthyophonida</taxon>
        <taxon>Sphaeroforma</taxon>
    </lineage>
</organism>
<reference evidence="1 2" key="1">
    <citation type="submission" date="2011-02" db="EMBL/GenBank/DDBJ databases">
        <title>The Genome Sequence of Sphaeroforma arctica JP610.</title>
        <authorList>
            <consortium name="The Broad Institute Genome Sequencing Platform"/>
            <person name="Russ C."/>
            <person name="Cuomo C."/>
            <person name="Young S.K."/>
            <person name="Zeng Q."/>
            <person name="Gargeya S."/>
            <person name="Alvarado L."/>
            <person name="Berlin A."/>
            <person name="Chapman S.B."/>
            <person name="Chen Z."/>
            <person name="Freedman E."/>
            <person name="Gellesch M."/>
            <person name="Goldberg J."/>
            <person name="Griggs A."/>
            <person name="Gujja S."/>
            <person name="Heilman E."/>
            <person name="Heiman D."/>
            <person name="Howarth C."/>
            <person name="Mehta T."/>
            <person name="Neiman D."/>
            <person name="Pearson M."/>
            <person name="Roberts A."/>
            <person name="Saif S."/>
            <person name="Shea T."/>
            <person name="Shenoy N."/>
            <person name="Sisk P."/>
            <person name="Stolte C."/>
            <person name="Sykes S."/>
            <person name="White J."/>
            <person name="Yandava C."/>
            <person name="Burger G."/>
            <person name="Gray M.W."/>
            <person name="Holland P.W.H."/>
            <person name="King N."/>
            <person name="Lang F.B.F."/>
            <person name="Roger A.J."/>
            <person name="Ruiz-Trillo I."/>
            <person name="Haas B."/>
            <person name="Nusbaum C."/>
            <person name="Birren B."/>
        </authorList>
    </citation>
    <scope>NUCLEOTIDE SEQUENCE [LARGE SCALE GENOMIC DNA]</scope>
    <source>
        <strain evidence="1 2">JP610</strain>
    </source>
</reference>
<sequence>DNLAFEYCRMMLFEEALLLYDEVDTTMNELEVIADGFGACPWLPTNILEMADKPSASFDSPECRAAIANGTMS</sequence>
<keyword evidence="2" id="KW-1185">Reference proteome</keyword>
<evidence type="ECO:0000313" key="1">
    <source>
        <dbReference type="EMBL" id="KNC74306.1"/>
    </source>
</evidence>
<name>A0A0L0FCT9_9EUKA</name>
<proteinExistence type="predicted"/>
<gene>
    <name evidence="1" type="ORF">SARC_13143</name>
</gene>